<dbReference type="EMBL" id="JBGMEK010000066">
    <property type="protein sequence ID" value="MFA0813031.1"/>
    <property type="molecule type" value="Genomic_DNA"/>
</dbReference>
<name>A0ABV4P3S8_9GAMM</name>
<dbReference type="Proteomes" id="UP001569428">
    <property type="component" value="Unassembled WGS sequence"/>
</dbReference>
<organism evidence="1 2">
    <name type="scientific">Microbulbifer epialgicus</name>
    <dbReference type="NCBI Taxonomy" id="393907"/>
    <lineage>
        <taxon>Bacteria</taxon>
        <taxon>Pseudomonadati</taxon>
        <taxon>Pseudomonadota</taxon>
        <taxon>Gammaproteobacteria</taxon>
        <taxon>Cellvibrionales</taxon>
        <taxon>Microbulbiferaceae</taxon>
        <taxon>Microbulbifer</taxon>
    </lineage>
</organism>
<protein>
    <submittedName>
        <fullName evidence="1">Uncharacterized protein</fullName>
    </submittedName>
</protein>
<proteinExistence type="predicted"/>
<reference evidence="1 2" key="1">
    <citation type="submission" date="2024-08" db="EMBL/GenBank/DDBJ databases">
        <authorList>
            <person name="Ishaq N."/>
        </authorList>
    </citation>
    <scope>NUCLEOTIDE SEQUENCE [LARGE SCALE GENOMIC DNA]</scope>
    <source>
        <strain evidence="1 2">DSM 18651</strain>
    </source>
</reference>
<dbReference type="RefSeq" id="WP_371840775.1">
    <property type="nucleotide sequence ID" value="NZ_JBGMEK010000066.1"/>
</dbReference>
<comment type="caution">
    <text evidence="1">The sequence shown here is derived from an EMBL/GenBank/DDBJ whole genome shotgun (WGS) entry which is preliminary data.</text>
</comment>
<sequence length="101" mass="11461">MNELLRSIERTIKNLGKIRRSQSPPSREITNKLISLRTLEQELISVEIDKNTDKYKAAITSLSKAIKETKNVIDKLTKVDLAIKEVSDAIEIISKLKAKKD</sequence>
<keyword evidence="2" id="KW-1185">Reference proteome</keyword>
<evidence type="ECO:0000313" key="2">
    <source>
        <dbReference type="Proteomes" id="UP001569428"/>
    </source>
</evidence>
<accession>A0ABV4P3S8</accession>
<evidence type="ECO:0000313" key="1">
    <source>
        <dbReference type="EMBL" id="MFA0813031.1"/>
    </source>
</evidence>
<gene>
    <name evidence="1" type="ORF">ACCI49_19175</name>
</gene>